<dbReference type="STRING" id="870482.SAMN04487987_103408"/>
<dbReference type="Pfam" id="PF01943">
    <property type="entry name" value="Polysacc_synt"/>
    <property type="match status" value="1"/>
</dbReference>
<feature type="transmembrane region" description="Helical" evidence="6">
    <location>
        <begin position="12"/>
        <end position="32"/>
    </location>
</feature>
<feature type="transmembrane region" description="Helical" evidence="6">
    <location>
        <begin position="259"/>
        <end position="282"/>
    </location>
</feature>
<dbReference type="InterPro" id="IPR002797">
    <property type="entry name" value="Polysacc_synth"/>
</dbReference>
<keyword evidence="2" id="KW-1003">Cell membrane</keyword>
<evidence type="ECO:0000256" key="6">
    <source>
        <dbReference type="SAM" id="Phobius"/>
    </source>
</evidence>
<feature type="transmembrane region" description="Helical" evidence="6">
    <location>
        <begin position="402"/>
        <end position="423"/>
    </location>
</feature>
<evidence type="ECO:0000256" key="2">
    <source>
        <dbReference type="ARBA" id="ARBA00022475"/>
    </source>
</evidence>
<name>A0A1I1PE04_9FLAO</name>
<feature type="transmembrane region" description="Helical" evidence="6">
    <location>
        <begin position="124"/>
        <end position="148"/>
    </location>
</feature>
<evidence type="ECO:0000313" key="8">
    <source>
        <dbReference type="Proteomes" id="UP000199439"/>
    </source>
</evidence>
<feature type="transmembrane region" description="Helical" evidence="6">
    <location>
        <begin position="223"/>
        <end position="239"/>
    </location>
</feature>
<feature type="transmembrane region" description="Helical" evidence="6">
    <location>
        <begin position="471"/>
        <end position="490"/>
    </location>
</feature>
<feature type="transmembrane region" description="Helical" evidence="6">
    <location>
        <begin position="160"/>
        <end position="177"/>
    </location>
</feature>
<feature type="transmembrane region" description="Helical" evidence="6">
    <location>
        <begin position="38"/>
        <end position="59"/>
    </location>
</feature>
<keyword evidence="3 6" id="KW-0812">Transmembrane</keyword>
<accession>A0A1I1PE04</accession>
<evidence type="ECO:0000256" key="3">
    <source>
        <dbReference type="ARBA" id="ARBA00022692"/>
    </source>
</evidence>
<keyword evidence="8" id="KW-1185">Reference proteome</keyword>
<feature type="transmembrane region" description="Helical" evidence="6">
    <location>
        <begin position="376"/>
        <end position="396"/>
    </location>
</feature>
<dbReference type="GO" id="GO:0005886">
    <property type="term" value="C:plasma membrane"/>
    <property type="evidence" value="ECO:0007669"/>
    <property type="project" value="UniProtKB-SubCell"/>
</dbReference>
<dbReference type="OrthoDB" id="5751261at2"/>
<feature type="transmembrane region" description="Helical" evidence="6">
    <location>
        <begin position="183"/>
        <end position="203"/>
    </location>
</feature>
<feature type="transmembrane region" description="Helical" evidence="6">
    <location>
        <begin position="344"/>
        <end position="364"/>
    </location>
</feature>
<keyword evidence="5 6" id="KW-0472">Membrane</keyword>
<dbReference type="PANTHER" id="PTHR30250">
    <property type="entry name" value="PST FAMILY PREDICTED COLANIC ACID TRANSPORTER"/>
    <property type="match status" value="1"/>
</dbReference>
<comment type="subcellular location">
    <subcellularLocation>
        <location evidence="1">Cell membrane</location>
        <topology evidence="1">Multi-pass membrane protein</topology>
    </subcellularLocation>
</comment>
<proteinExistence type="predicted"/>
<evidence type="ECO:0000256" key="1">
    <source>
        <dbReference type="ARBA" id="ARBA00004651"/>
    </source>
</evidence>
<dbReference type="RefSeq" id="WP_139205229.1">
    <property type="nucleotide sequence ID" value="NZ_FOMI01000003.1"/>
</dbReference>
<protein>
    <submittedName>
        <fullName evidence="7">Membrane protein involved in the export of O-antigen and teichoic acid</fullName>
    </submittedName>
</protein>
<sequence length="507" mass="56906">MSQLKKGAFLNYATIVLTNVIGLLMTPFILNHLGKSEYGIYLTIGALVGTISLLDFGLNNTIVRFVAKYRAENDSKGQENFLATTMLLYLIISTVIVSIGIIFYNYIDTYFTKMNASEIEIAKTIYKIFIFNLAIGLPGAALTGICYGHENFVFPKTLNIARYILRSITVVAVLILGGKSISLVIIDSVFNILIIGITSYYVFKKLKVKIKLHEFSIKFIKHIFSYSTWIFVFALVSLFQWKAGHWVLGRISPPEILTIYGIGIVLGTYYGAFSTAISSVFLPRATKMSVDDASGEELTDMMIKIGRLSFIVLMFILTAFTLFGKQFVFLWVGSELGEDGSFQSWIIALMIMVAYTLPLVQGFGNSILEAKSKLRFKAILYLSFMLIGTVLGAILAKKYQAIGMMVGTVIAWLIVQNVMNFYYHKTIGLNIPRFFKSLLNKTFVVVIIAFAIGYAINFIPGFGWWNFIIKAVIYAVVFSLLMYNMGLIPFEKQLFKTTLSPVLKFLK</sequence>
<dbReference type="EMBL" id="FOMI01000003">
    <property type="protein sequence ID" value="SFD07872.1"/>
    <property type="molecule type" value="Genomic_DNA"/>
</dbReference>
<dbReference type="AlphaFoldDB" id="A0A1I1PE04"/>
<feature type="transmembrane region" description="Helical" evidence="6">
    <location>
        <begin position="310"/>
        <end position="332"/>
    </location>
</feature>
<keyword evidence="4 6" id="KW-1133">Transmembrane helix</keyword>
<evidence type="ECO:0000256" key="4">
    <source>
        <dbReference type="ARBA" id="ARBA00022989"/>
    </source>
</evidence>
<evidence type="ECO:0000313" key="7">
    <source>
        <dbReference type="EMBL" id="SFD07872.1"/>
    </source>
</evidence>
<dbReference type="Proteomes" id="UP000199439">
    <property type="component" value="Unassembled WGS sequence"/>
</dbReference>
<organism evidence="7 8">
    <name type="scientific">Algibacter pectinivorans</name>
    <dbReference type="NCBI Taxonomy" id="870482"/>
    <lineage>
        <taxon>Bacteria</taxon>
        <taxon>Pseudomonadati</taxon>
        <taxon>Bacteroidota</taxon>
        <taxon>Flavobacteriia</taxon>
        <taxon>Flavobacteriales</taxon>
        <taxon>Flavobacteriaceae</taxon>
        <taxon>Algibacter</taxon>
    </lineage>
</organism>
<feature type="transmembrane region" description="Helical" evidence="6">
    <location>
        <begin position="80"/>
        <end position="104"/>
    </location>
</feature>
<dbReference type="PANTHER" id="PTHR30250:SF26">
    <property type="entry name" value="PSMA PROTEIN"/>
    <property type="match status" value="1"/>
</dbReference>
<evidence type="ECO:0000256" key="5">
    <source>
        <dbReference type="ARBA" id="ARBA00023136"/>
    </source>
</evidence>
<gene>
    <name evidence="7" type="ORF">SAMN04487987_103408</name>
</gene>
<feature type="transmembrane region" description="Helical" evidence="6">
    <location>
        <begin position="443"/>
        <end position="465"/>
    </location>
</feature>
<dbReference type="InterPro" id="IPR050833">
    <property type="entry name" value="Poly_Biosynth_Transport"/>
</dbReference>
<reference evidence="8" key="1">
    <citation type="submission" date="2016-10" db="EMBL/GenBank/DDBJ databases">
        <authorList>
            <person name="Varghese N."/>
            <person name="Submissions S."/>
        </authorList>
    </citation>
    <scope>NUCLEOTIDE SEQUENCE [LARGE SCALE GENOMIC DNA]</scope>
    <source>
        <strain evidence="8">DSM 25730</strain>
    </source>
</reference>